<comment type="caution">
    <text evidence="6">Lacks conserved residue(s) required for the propagation of feature annotation.</text>
</comment>
<accession>A0ABX1SQ59</accession>
<protein>
    <recommendedName>
        <fullName evidence="6">Cell shape-determining protein MreB</fullName>
    </recommendedName>
</protein>
<dbReference type="InterPro" id="IPR056546">
    <property type="entry name" value="MreB_MamK-like"/>
</dbReference>
<evidence type="ECO:0000256" key="6">
    <source>
        <dbReference type="HAMAP-Rule" id="MF_02207"/>
    </source>
</evidence>
<dbReference type="SUPFAM" id="SSF53067">
    <property type="entry name" value="Actin-like ATPase domain"/>
    <property type="match status" value="2"/>
</dbReference>
<keyword evidence="1 6" id="KW-0963">Cytoplasm</keyword>
<dbReference type="EMBL" id="JAAXLA010000143">
    <property type="protein sequence ID" value="NMI02284.1"/>
    <property type="molecule type" value="Genomic_DNA"/>
</dbReference>
<dbReference type="PANTHER" id="PTHR42749:SF1">
    <property type="entry name" value="CELL SHAPE-DETERMINING PROTEIN MREB"/>
    <property type="match status" value="1"/>
</dbReference>
<dbReference type="InterPro" id="IPR043129">
    <property type="entry name" value="ATPase_NBD"/>
</dbReference>
<dbReference type="Proteomes" id="UP000820669">
    <property type="component" value="Unassembled WGS sequence"/>
</dbReference>
<feature type="binding site" evidence="6">
    <location>
        <begin position="282"/>
        <end position="285"/>
    </location>
    <ligand>
        <name>ATP</name>
        <dbReference type="ChEBI" id="CHEBI:30616"/>
    </ligand>
</feature>
<evidence type="ECO:0000256" key="1">
    <source>
        <dbReference type="ARBA" id="ARBA00022490"/>
    </source>
</evidence>
<sequence>MVELGIDLGTANTVVCDTAQGIVLDEPSVMLLRSGRARRGTVVAVGRDACDLVGRTPAGITAVRPLHDGVVTDLEVARMYLRAVLRRITRGSWQRNHVRAVIGVPVGATALERRALLEAADEAGISRATSLDEPIAGAVGCGIDPLERRVHMVVDVGGGTAEVTAFCYGGVLAHRSCRVAGDEMTLGVYNYLREQHQLLVGELAAEEAKIRASLEEEPSLVVQGRDAATGRPRLATIPLAEVAEILRPISATIIKTLAACLDDLPPQAVGDVLADGVLVFGGGSLARGFDQSLERAFGFPVKAAEQPLICVAEGAARSLHNPALLEAYGRT</sequence>
<gene>
    <name evidence="6" type="primary">mreB</name>
    <name evidence="7" type="ORF">HF526_34120</name>
</gene>
<feature type="binding site" evidence="6">
    <location>
        <begin position="158"/>
        <end position="160"/>
    </location>
    <ligand>
        <name>ATP</name>
        <dbReference type="ChEBI" id="CHEBI:30616"/>
    </ligand>
</feature>
<feature type="binding site" evidence="6">
    <location>
        <begin position="10"/>
        <end position="12"/>
    </location>
    <ligand>
        <name>ATP</name>
        <dbReference type="ChEBI" id="CHEBI:30616"/>
    </ligand>
</feature>
<dbReference type="CDD" id="cd10225">
    <property type="entry name" value="ASKHA_NBD_MreB-like"/>
    <property type="match status" value="1"/>
</dbReference>
<dbReference type="InterPro" id="IPR004753">
    <property type="entry name" value="MreB"/>
</dbReference>
<comment type="subunit">
    <text evidence="6">Forms polymers.</text>
</comment>
<keyword evidence="4 6" id="KW-0133">Cell shape</keyword>
<comment type="subcellular location">
    <subcellularLocation>
        <location evidence="6">Cytoplasm</location>
    </subcellularLocation>
    <text evidence="6">Membrane-associated.</text>
</comment>
<evidence type="ECO:0000313" key="7">
    <source>
        <dbReference type="EMBL" id="NMI02284.1"/>
    </source>
</evidence>
<keyword evidence="8" id="KW-1185">Reference proteome</keyword>
<name>A0ABX1SQ59_9PSEU</name>
<evidence type="ECO:0000256" key="4">
    <source>
        <dbReference type="ARBA" id="ARBA00022960"/>
    </source>
</evidence>
<reference evidence="7 8" key="1">
    <citation type="submission" date="2020-04" db="EMBL/GenBank/DDBJ databases">
        <authorList>
            <person name="Klaysubun C."/>
            <person name="Duangmal K."/>
            <person name="Lipun K."/>
        </authorList>
    </citation>
    <scope>NUCLEOTIDE SEQUENCE [LARGE SCALE GENOMIC DNA]</scope>
    <source>
        <strain evidence="7 8">K10HN5</strain>
    </source>
</reference>
<dbReference type="Pfam" id="PF06723">
    <property type="entry name" value="MreB_Mbl"/>
    <property type="match status" value="1"/>
</dbReference>
<proteinExistence type="inferred from homology"/>
<dbReference type="PRINTS" id="PR01652">
    <property type="entry name" value="SHAPEPROTEIN"/>
</dbReference>
<evidence type="ECO:0000256" key="5">
    <source>
        <dbReference type="ARBA" id="ARBA00023458"/>
    </source>
</evidence>
<keyword evidence="2 6" id="KW-0547">Nucleotide-binding</keyword>
<evidence type="ECO:0000313" key="8">
    <source>
        <dbReference type="Proteomes" id="UP000820669"/>
    </source>
</evidence>
<dbReference type="HAMAP" id="MF_02207">
    <property type="entry name" value="MreB"/>
    <property type="match status" value="1"/>
</dbReference>
<comment type="similarity">
    <text evidence="5 6">Belongs to the FtsA/MreB family.</text>
</comment>
<dbReference type="RefSeq" id="WP_169385782.1">
    <property type="nucleotide sequence ID" value="NZ_JAAXLA010000143.1"/>
</dbReference>
<comment type="caution">
    <text evidence="7">The sequence shown here is derived from an EMBL/GenBank/DDBJ whole genome shotgun (WGS) entry which is preliminary data.</text>
</comment>
<dbReference type="PANTHER" id="PTHR42749">
    <property type="entry name" value="CELL SHAPE-DETERMINING PROTEIN MREB"/>
    <property type="match status" value="1"/>
</dbReference>
<organism evidence="7 8">
    <name type="scientific">Pseudonocardia acidicola</name>
    <dbReference type="NCBI Taxonomy" id="2724939"/>
    <lineage>
        <taxon>Bacteria</taxon>
        <taxon>Bacillati</taxon>
        <taxon>Actinomycetota</taxon>
        <taxon>Actinomycetes</taxon>
        <taxon>Pseudonocardiales</taxon>
        <taxon>Pseudonocardiaceae</taxon>
        <taxon>Pseudonocardia</taxon>
    </lineage>
</organism>
<dbReference type="Gene3D" id="3.30.420.40">
    <property type="match status" value="2"/>
</dbReference>
<keyword evidence="3 6" id="KW-0067">ATP-binding</keyword>
<comment type="function">
    <text evidence="6">Forms membrane-associated dynamic filaments that are essential for cell shape determination. Acts by regulating cell wall synthesis and cell elongation, and thus cell shape. A feedback loop between cell geometry and MreB localization may maintain elongated cell shape by targeting cell wall growth to regions of negative cell wall curvature.</text>
</comment>
<evidence type="ECO:0000256" key="2">
    <source>
        <dbReference type="ARBA" id="ARBA00022741"/>
    </source>
</evidence>
<evidence type="ECO:0000256" key="3">
    <source>
        <dbReference type="ARBA" id="ARBA00022840"/>
    </source>
</evidence>